<dbReference type="PROSITE" id="PS51175">
    <property type="entry name" value="CBM6"/>
    <property type="match status" value="1"/>
</dbReference>
<dbReference type="GO" id="GO:0005975">
    <property type="term" value="P:carbohydrate metabolic process"/>
    <property type="evidence" value="ECO:0007669"/>
    <property type="project" value="InterPro"/>
</dbReference>
<comment type="caution">
    <text evidence="8">The sequence shown here is derived from an EMBL/GenBank/DDBJ whole genome shotgun (WGS) entry which is preliminary data.</text>
</comment>
<dbReference type="InterPro" id="IPR023296">
    <property type="entry name" value="Glyco_hydro_beta-prop_sf"/>
</dbReference>
<evidence type="ECO:0000313" key="9">
    <source>
        <dbReference type="Proteomes" id="UP000064189"/>
    </source>
</evidence>
<dbReference type="GO" id="GO:0004553">
    <property type="term" value="F:hydrolase activity, hydrolyzing O-glycosyl compounds"/>
    <property type="evidence" value="ECO:0007669"/>
    <property type="project" value="InterPro"/>
</dbReference>
<dbReference type="SUPFAM" id="SSF49373">
    <property type="entry name" value="Invasin/intimin cell-adhesion fragments"/>
    <property type="match status" value="2"/>
</dbReference>
<dbReference type="AlphaFoldDB" id="A0A120GPI9"/>
<dbReference type="CDD" id="cd18820">
    <property type="entry name" value="GH43_LbAraf43-like"/>
    <property type="match status" value="1"/>
</dbReference>
<evidence type="ECO:0000256" key="4">
    <source>
        <dbReference type="ARBA" id="ARBA00023295"/>
    </source>
</evidence>
<dbReference type="InterPro" id="IPR008964">
    <property type="entry name" value="Invasin/intimin_cell_adhesion"/>
</dbReference>
<dbReference type="InterPro" id="IPR005084">
    <property type="entry name" value="CBM6"/>
</dbReference>
<dbReference type="InterPro" id="IPR003343">
    <property type="entry name" value="Big_2"/>
</dbReference>
<dbReference type="Pfam" id="PF22888">
    <property type="entry name" value="FIMAH"/>
    <property type="match status" value="1"/>
</dbReference>
<sequence>MKRVLGILLAVILFAGTNNIAMDVRAADPTIDGHGLLGEFFKVEKNPDDRNDISVFKFDDKRGERPVANLNGDSFIDIFNEFSGTPDFNTARFTGTIVPQYTEDYTFSMEGDDGFRLWVNGKLIIDFWKQEWDKEQVSTPISLEAGKHYDIKVEYLQGWGGSWLRMKWESASQVKEVIPESALFMPIGKVIATKKGELTAEIQKVDYLLGNFSDEVNESRLTSLLDTKKKAKELLDTIDDQGVSDRDKAGLLMEETKAVSVARSDFMKDMGVTSSSVSDKFNNPLYQGQDPFVTYKDGFYYFVSSSNLDSNNKVYVSKSRTLTDQGEKVMVFDSQGTQTRIFAPEIFFFDGKWYIYYCADLKEYDYQHMGTVLESVTDDPQGEYVDKGALYLGENGKYKQANDLTVFDYNGQLYAVWGTLGSGEPIGPAIVPMDNPYTITADRSFLPGGGGEGPRVLQKDGKVFITMSEGNFAGNDYRLSYFTNTDGDILNPDSWTRTNDVFVSTSDVSGPGRAAFVKSADGLEDWMIYHSRVYKDTGVNGWRQVNIKKFNWNEDGTPNFGQPVSPFEWQKLPSGDLGRGAMYQAEDGIHYGDIKKENSQANYQGTGYINLPKKAGAEASFVVNAEEAGDYIVGVRYAYGIQVDGESTDRPRTQLPARAKVNVYVNGIQVKTITPDKTAISWEEWFTGSERLSLKAGKNVISYRIDNGSIGNVNMDNLSMYKADVPNPVVPTVPVTSVTVEPEKTVNVGETYQFHAAVKPANHTSTIKWNSSDTDVAVVNSIGMVTGKAVGKATIKAIIDDQEVSSVVTVQKPSAATSLEIIGKDGAKKIAVKGGTLQLSAKILPDDATDKSVIWSVEKGKEVASVSKTGLITAKEKGTVVVKATLAGNPQITDTYKVKVVGLDSITLEANKGKLYRDKMADLKISGRYSDGKAADLSEATIKYVSSNKKIISIRKGVITAQDPGKAILYVKVSLNGYTVNSNALKIVVKTSIESIEKLVDGYADDGSIDNRLAGQLSKHLDQAKKEHDRGHDEQAVKNMKNFLKQLNKKENDKHIDDDVKENLNADANALLESWINEK</sequence>
<keyword evidence="4" id="KW-0326">Glycosidase</keyword>
<gene>
    <name evidence="8" type="ORF">AS888_20510</name>
</gene>
<evidence type="ECO:0000256" key="2">
    <source>
        <dbReference type="ARBA" id="ARBA00022729"/>
    </source>
</evidence>
<dbReference type="SUPFAM" id="SSF56988">
    <property type="entry name" value="Anthrax protective antigen"/>
    <property type="match status" value="1"/>
</dbReference>
<dbReference type="Pfam" id="PF07691">
    <property type="entry name" value="PA14"/>
    <property type="match status" value="1"/>
</dbReference>
<feature type="signal peptide" evidence="5">
    <location>
        <begin position="1"/>
        <end position="21"/>
    </location>
</feature>
<dbReference type="SUPFAM" id="SSF75005">
    <property type="entry name" value="Arabinanase/levansucrase/invertase"/>
    <property type="match status" value="1"/>
</dbReference>
<dbReference type="Gene3D" id="2.115.10.20">
    <property type="entry name" value="Glycosyl hydrolase domain, family 43"/>
    <property type="match status" value="1"/>
</dbReference>
<evidence type="ECO:0000256" key="5">
    <source>
        <dbReference type="SAM" id="SignalP"/>
    </source>
</evidence>
<organism evidence="8 9">
    <name type="scientific">Peribacillus simplex</name>
    <dbReference type="NCBI Taxonomy" id="1478"/>
    <lineage>
        <taxon>Bacteria</taxon>
        <taxon>Bacillati</taxon>
        <taxon>Bacillota</taxon>
        <taxon>Bacilli</taxon>
        <taxon>Bacillales</taxon>
        <taxon>Bacillaceae</taxon>
        <taxon>Peribacillus</taxon>
    </lineage>
</organism>
<evidence type="ECO:0000256" key="1">
    <source>
        <dbReference type="ARBA" id="ARBA00009865"/>
    </source>
</evidence>
<feature type="domain" description="CBM6" evidence="6">
    <location>
        <begin position="581"/>
        <end position="721"/>
    </location>
</feature>
<keyword evidence="3" id="KW-0378">Hydrolase</keyword>
<dbReference type="Pfam" id="PF04616">
    <property type="entry name" value="Glyco_hydro_43"/>
    <property type="match status" value="1"/>
</dbReference>
<feature type="chain" id="PRO_5039339723" description="Beta-xylosidase" evidence="5">
    <location>
        <begin position="22"/>
        <end position="1079"/>
    </location>
</feature>
<dbReference type="InterPro" id="IPR037524">
    <property type="entry name" value="PA14/GLEYA"/>
</dbReference>
<dbReference type="EMBL" id="LNNH01000023">
    <property type="protein sequence ID" value="KWW18229.1"/>
    <property type="molecule type" value="Genomic_DNA"/>
</dbReference>
<reference evidence="8 9" key="1">
    <citation type="submission" date="2015-11" db="EMBL/GenBank/DDBJ databases">
        <title>Genome Sequence of Bacillus simplex strain VanAntwerpen2.</title>
        <authorList>
            <person name="Couger M.B."/>
        </authorList>
    </citation>
    <scope>NUCLEOTIDE SEQUENCE [LARGE SCALE GENOMIC DNA]</scope>
    <source>
        <strain evidence="8 9">VanAntwerpen02</strain>
    </source>
</reference>
<dbReference type="Gene3D" id="3.90.182.10">
    <property type="entry name" value="Toxin - Anthrax Protective Antigen,domain 1"/>
    <property type="match status" value="1"/>
</dbReference>
<proteinExistence type="inferred from homology"/>
<feature type="domain" description="PA14" evidence="7">
    <location>
        <begin position="31"/>
        <end position="182"/>
    </location>
</feature>
<dbReference type="SMART" id="SM00635">
    <property type="entry name" value="BID_2"/>
    <property type="match status" value="2"/>
</dbReference>
<dbReference type="SUPFAM" id="SSF49785">
    <property type="entry name" value="Galactose-binding domain-like"/>
    <property type="match status" value="1"/>
</dbReference>
<evidence type="ECO:0000313" key="8">
    <source>
        <dbReference type="EMBL" id="KWW18229.1"/>
    </source>
</evidence>
<evidence type="ECO:0000259" key="6">
    <source>
        <dbReference type="PROSITE" id="PS51175"/>
    </source>
</evidence>
<dbReference type="SMART" id="SM00758">
    <property type="entry name" value="PA14"/>
    <property type="match status" value="1"/>
</dbReference>
<dbReference type="RefSeq" id="WP_061142510.1">
    <property type="nucleotide sequence ID" value="NZ_LNNH01000023.1"/>
</dbReference>
<dbReference type="PANTHER" id="PTHR43817:SF1">
    <property type="entry name" value="HYDROLASE, FAMILY 43, PUTATIVE (AFU_ORTHOLOGUE AFUA_3G01660)-RELATED"/>
    <property type="match status" value="1"/>
</dbReference>
<dbReference type="Proteomes" id="UP000064189">
    <property type="component" value="Unassembled WGS sequence"/>
</dbReference>
<dbReference type="Pfam" id="PF02368">
    <property type="entry name" value="Big_2"/>
    <property type="match status" value="2"/>
</dbReference>
<evidence type="ECO:0008006" key="10">
    <source>
        <dbReference type="Google" id="ProtNLM"/>
    </source>
</evidence>
<keyword evidence="9" id="KW-1185">Reference proteome</keyword>
<dbReference type="PANTHER" id="PTHR43817">
    <property type="entry name" value="GLYCOSYL HYDROLASE"/>
    <property type="match status" value="1"/>
</dbReference>
<dbReference type="Gene3D" id="2.60.120.260">
    <property type="entry name" value="Galactose-binding domain-like"/>
    <property type="match status" value="1"/>
</dbReference>
<keyword evidence="2 5" id="KW-0732">Signal</keyword>
<dbReference type="InterPro" id="IPR054470">
    <property type="entry name" value="FIMAH_dom"/>
</dbReference>
<evidence type="ECO:0000259" key="7">
    <source>
        <dbReference type="PROSITE" id="PS51820"/>
    </source>
</evidence>
<protein>
    <recommendedName>
        <fullName evidence="10">Beta-xylosidase</fullName>
    </recommendedName>
</protein>
<accession>A0A120GPI9</accession>
<dbReference type="InterPro" id="IPR006710">
    <property type="entry name" value="Glyco_hydro_43"/>
</dbReference>
<dbReference type="InterPro" id="IPR008979">
    <property type="entry name" value="Galactose-bd-like_sf"/>
</dbReference>
<dbReference type="PROSITE" id="PS51820">
    <property type="entry name" value="PA14"/>
    <property type="match status" value="1"/>
</dbReference>
<dbReference type="InterPro" id="IPR011658">
    <property type="entry name" value="PA14_dom"/>
</dbReference>
<evidence type="ECO:0000256" key="3">
    <source>
        <dbReference type="ARBA" id="ARBA00022801"/>
    </source>
</evidence>
<dbReference type="Gene3D" id="2.60.40.1080">
    <property type="match status" value="3"/>
</dbReference>
<dbReference type="GO" id="GO:0030246">
    <property type="term" value="F:carbohydrate binding"/>
    <property type="evidence" value="ECO:0007669"/>
    <property type="project" value="InterPro"/>
</dbReference>
<comment type="similarity">
    <text evidence="1">Belongs to the glycosyl hydrolase 43 family.</text>
</comment>
<name>A0A120GPI9_9BACI</name>